<dbReference type="AlphaFoldDB" id="A0AA96Y712"/>
<evidence type="ECO:0000313" key="1">
    <source>
        <dbReference type="EMBL" id="WOB45496.1"/>
    </source>
</evidence>
<protein>
    <submittedName>
        <fullName evidence="1">Uncharacterized protein</fullName>
    </submittedName>
</protein>
<gene>
    <name evidence="1" type="ORF">HNI00_21940</name>
</gene>
<proteinExistence type="predicted"/>
<dbReference type="KEGG" id="tog:HNI00_21940"/>
<dbReference type="EMBL" id="CP053540">
    <property type="protein sequence ID" value="WOB45496.1"/>
    <property type="molecule type" value="Genomic_DNA"/>
</dbReference>
<organism evidence="1">
    <name type="scientific">Thermoleptolyngbya oregonensis NK1-22</name>
    <dbReference type="NCBI Taxonomy" id="2547457"/>
    <lineage>
        <taxon>Bacteria</taxon>
        <taxon>Bacillati</taxon>
        <taxon>Cyanobacteriota</taxon>
        <taxon>Cyanophyceae</taxon>
        <taxon>Oculatellales</taxon>
        <taxon>Oculatellaceae</taxon>
        <taxon>Thermoleptolyngbya</taxon>
    </lineage>
</organism>
<name>A0AA96Y712_9CYAN</name>
<accession>A0AA96Y712</accession>
<sequence length="81" mass="8801">MILQKNLTQINSRLNRWEARLVCDPGDPLTADLLVEGSPIHHEIRITIWGSVGPLDDAIAAAQVALEAYADTIAQAGRRVA</sequence>
<reference evidence="1" key="1">
    <citation type="submission" date="2020-05" db="EMBL/GenBank/DDBJ databases">
        <authorList>
            <person name="Zhu T."/>
            <person name="Keshari N."/>
            <person name="Lu X."/>
        </authorList>
    </citation>
    <scope>NUCLEOTIDE SEQUENCE</scope>
    <source>
        <strain evidence="1">NK1-22</strain>
    </source>
</reference>
<dbReference type="RefSeq" id="WP_316789525.1">
    <property type="nucleotide sequence ID" value="NZ_CP053540.1"/>
</dbReference>